<sequence>MSHRDSGTREAAAKRVPKGVEGAPSNFKYIFGGKAYKRKVNGIRKHQRLSYVMVF</sequence>
<evidence type="ECO:0000313" key="1">
    <source>
        <dbReference type="EnsemblMetazoa" id="Aqu2.1.17593_001"/>
    </source>
</evidence>
<dbReference type="InParanoid" id="A0A1X7TRX1"/>
<name>A0A1X7TRX1_AMPQE</name>
<dbReference type="EnsemblMetazoa" id="Aqu2.1.17593_001">
    <property type="protein sequence ID" value="Aqu2.1.17593_001"/>
    <property type="gene ID" value="Aqu2.1.17593"/>
</dbReference>
<protein>
    <submittedName>
        <fullName evidence="1">Uncharacterized protein</fullName>
    </submittedName>
</protein>
<accession>A0A1X7TRX1</accession>
<proteinExistence type="predicted"/>
<organism evidence="1">
    <name type="scientific">Amphimedon queenslandica</name>
    <name type="common">Sponge</name>
    <dbReference type="NCBI Taxonomy" id="400682"/>
    <lineage>
        <taxon>Eukaryota</taxon>
        <taxon>Metazoa</taxon>
        <taxon>Porifera</taxon>
        <taxon>Demospongiae</taxon>
        <taxon>Heteroscleromorpha</taxon>
        <taxon>Haplosclerida</taxon>
        <taxon>Niphatidae</taxon>
        <taxon>Amphimedon</taxon>
    </lineage>
</organism>
<dbReference type="AlphaFoldDB" id="A0A1X7TRX1"/>
<reference evidence="1" key="1">
    <citation type="submission" date="2017-05" db="UniProtKB">
        <authorList>
            <consortium name="EnsemblMetazoa"/>
        </authorList>
    </citation>
    <scope>IDENTIFICATION</scope>
</reference>